<proteinExistence type="predicted"/>
<sequence length="39" mass="4407">MSLVTTSNRDPRLFGTSTSPHPRRNSIIVIVVLCFDTFK</sequence>
<organism evidence="1">
    <name type="scientific">Melanopsichium pennsylvanicum 4</name>
    <dbReference type="NCBI Taxonomy" id="1398559"/>
    <lineage>
        <taxon>Eukaryota</taxon>
        <taxon>Fungi</taxon>
        <taxon>Dikarya</taxon>
        <taxon>Basidiomycota</taxon>
        <taxon>Ustilaginomycotina</taxon>
        <taxon>Ustilaginomycetes</taxon>
        <taxon>Ustilaginales</taxon>
        <taxon>Ustilaginaceae</taxon>
        <taxon>Melanopsichium</taxon>
    </lineage>
</organism>
<reference evidence="1" key="1">
    <citation type="journal article" date="2014" name="Genome Biol. Evol.">
        <title>Gene Loss Rather Than Gene Gain Is Associated with a Host Jump from Monocots to Dicots in the Smut Fungus Melanopsichium pennsylvanicum.</title>
        <authorList>
            <person name="Sharma R."/>
            <person name="Mishra B."/>
            <person name="Runge F."/>
            <person name="Thines M."/>
        </authorList>
    </citation>
    <scope>NUCLEOTIDE SEQUENCE</scope>
    <source>
        <strain evidence="1">4</strain>
    </source>
</reference>
<dbReference type="AlphaFoldDB" id="A0A077RAE0"/>
<protein>
    <submittedName>
        <fullName evidence="1">Uncharacterized protein</fullName>
    </submittedName>
</protein>
<accession>A0A077RAE0</accession>
<name>A0A077RAE0_9BASI</name>
<evidence type="ECO:0000313" key="1">
    <source>
        <dbReference type="EMBL" id="CDI56236.1"/>
    </source>
</evidence>
<dbReference type="EMBL" id="HG529680">
    <property type="protein sequence ID" value="CDI56236.1"/>
    <property type="molecule type" value="Genomic_DNA"/>
</dbReference>